<accession>A0ABW0VA15</accession>
<name>A0ABW0VA15_9ACTN</name>
<feature type="compositionally biased region" description="Low complexity" evidence="1">
    <location>
        <begin position="738"/>
        <end position="749"/>
    </location>
</feature>
<evidence type="ECO:0000313" key="2">
    <source>
        <dbReference type="EMBL" id="MFC5640906.1"/>
    </source>
</evidence>
<comment type="caution">
    <text evidence="2">The sequence shown here is derived from an EMBL/GenBank/DDBJ whole genome shotgun (WGS) entry which is preliminary data.</text>
</comment>
<gene>
    <name evidence="2" type="ORF">ACFPZF_06005</name>
</gene>
<dbReference type="SUPFAM" id="SSF48371">
    <property type="entry name" value="ARM repeat"/>
    <property type="match status" value="1"/>
</dbReference>
<feature type="compositionally biased region" description="Low complexity" evidence="1">
    <location>
        <begin position="18"/>
        <end position="43"/>
    </location>
</feature>
<evidence type="ECO:0000256" key="1">
    <source>
        <dbReference type="SAM" id="MobiDB-lite"/>
    </source>
</evidence>
<reference evidence="3" key="1">
    <citation type="journal article" date="2019" name="Int. J. Syst. Evol. Microbiol.">
        <title>The Global Catalogue of Microorganisms (GCM) 10K type strain sequencing project: providing services to taxonomists for standard genome sequencing and annotation.</title>
        <authorList>
            <consortium name="The Broad Institute Genomics Platform"/>
            <consortium name="The Broad Institute Genome Sequencing Center for Infectious Disease"/>
            <person name="Wu L."/>
            <person name="Ma J."/>
        </authorList>
    </citation>
    <scope>NUCLEOTIDE SEQUENCE [LARGE SCALE GENOMIC DNA]</scope>
    <source>
        <strain evidence="3">CGMCC 4.1622</strain>
    </source>
</reference>
<feature type="region of interest" description="Disordered" evidence="1">
    <location>
        <begin position="738"/>
        <end position="808"/>
    </location>
</feature>
<dbReference type="InterPro" id="IPR011989">
    <property type="entry name" value="ARM-like"/>
</dbReference>
<protein>
    <recommendedName>
        <fullName evidence="4">Serine protease</fullName>
    </recommendedName>
</protein>
<evidence type="ECO:0008006" key="4">
    <source>
        <dbReference type="Google" id="ProtNLM"/>
    </source>
</evidence>
<dbReference type="Gene3D" id="1.25.10.10">
    <property type="entry name" value="Leucine-rich Repeat Variant"/>
    <property type="match status" value="1"/>
</dbReference>
<keyword evidence="3" id="KW-1185">Reference proteome</keyword>
<dbReference type="InterPro" id="IPR016024">
    <property type="entry name" value="ARM-type_fold"/>
</dbReference>
<feature type="compositionally biased region" description="Basic and acidic residues" evidence="1">
    <location>
        <begin position="799"/>
        <end position="808"/>
    </location>
</feature>
<evidence type="ECO:0000313" key="3">
    <source>
        <dbReference type="Proteomes" id="UP001596066"/>
    </source>
</evidence>
<organism evidence="2 3">
    <name type="scientific">Kitasatospora cinereorecta</name>
    <dbReference type="NCBI Taxonomy" id="285560"/>
    <lineage>
        <taxon>Bacteria</taxon>
        <taxon>Bacillati</taxon>
        <taxon>Actinomycetota</taxon>
        <taxon>Actinomycetes</taxon>
        <taxon>Kitasatosporales</taxon>
        <taxon>Streptomycetaceae</taxon>
        <taxon>Kitasatospora</taxon>
    </lineage>
</organism>
<proteinExistence type="predicted"/>
<sequence>MDAQAQPRVHVQGRPGQEKPAAPAAEQAGAAEAEAQPAEQPAAPAAPPAPEDRPDSPDLLYRLGGARQAEAGERRLYADSVGGDQVAGGKHVHYHRADEAAGYRPGRVSPDELRALDEVYVGGPVHDEAGAELARRRVLLLQGAPRTGRKAAALRLLDAACGRQVFRLDPGTDLARFPEEGTAPGGYLLTEPVTRASDPLRAARIAVLGERLAAHGSHLVIVLDPQAAVTGIRPLAWRPAAADRVLRAQLRRALIAALREPDGGDAERLLDLPQTGELLAGRHGPAELRDFAALLVGHLDGDVAADRLDDFVASSATGRVAEVLDDPARELRDKAFLLALAVFEGASYQQVTAESDALTLVLRQAEDPEHHLGLTRFDRARSRLLELVHAVEERSFHENDWGRVPTSSVSFRDPGAGFQALRHLWQEHPAAREPVADWLHGLARSDAVLHRVRAAVAAGLLTSVDFYSGFGTFVEPWASSRGLRLRQLASWALQVAAEAGLLPLVQRMLRDWSGDEDVALRWTAARAYATFGVDHPDSALQDLERIVRDASREQLMDVVLDTLGALVLGGRPGPVLAALVRWSQDPSPELREACHRAFLQAAGGWDDGDGESDPWPRLLRTALRTGAAAGSAGSATAGETGQTGEPSERAETAAAVRTLWRTALGSAPFGAAAAEALAGWIAGAEQRHGLIPALAAFLPSLVLTERDRARLDHLLRQVARTGGLSAAALAALRTALAGPAAGPGTAGSPHPSYAGSAHLGTAYAPGPSTGAGRPGPHRPGADATPYPGTTPAPPAVPGEPRDTERTRG</sequence>
<dbReference type="EMBL" id="JBHSOC010000007">
    <property type="protein sequence ID" value="MFC5640906.1"/>
    <property type="molecule type" value="Genomic_DNA"/>
</dbReference>
<feature type="region of interest" description="Disordered" evidence="1">
    <location>
        <begin position="1"/>
        <end position="60"/>
    </location>
</feature>
<feature type="region of interest" description="Disordered" evidence="1">
    <location>
        <begin position="629"/>
        <end position="651"/>
    </location>
</feature>
<dbReference type="RefSeq" id="WP_380230668.1">
    <property type="nucleotide sequence ID" value="NZ_JBHSOC010000007.1"/>
</dbReference>
<dbReference type="Proteomes" id="UP001596066">
    <property type="component" value="Unassembled WGS sequence"/>
</dbReference>
<feature type="compositionally biased region" description="Pro residues" evidence="1">
    <location>
        <begin position="788"/>
        <end position="797"/>
    </location>
</feature>